<dbReference type="RefSeq" id="WP_129190017.1">
    <property type="nucleotide sequence ID" value="NZ_CP035491.1"/>
</dbReference>
<dbReference type="EMBL" id="CP035491">
    <property type="protein sequence ID" value="QAY73095.1"/>
    <property type="molecule type" value="Genomic_DNA"/>
</dbReference>
<proteinExistence type="predicted"/>
<dbReference type="OrthoDB" id="40820at2"/>
<dbReference type="Gene3D" id="2.60.40.1610">
    <property type="entry name" value="Domain of unknown function DUF1254"/>
    <property type="match status" value="1"/>
</dbReference>
<evidence type="ECO:0000259" key="2">
    <source>
        <dbReference type="Pfam" id="PF06863"/>
    </source>
</evidence>
<dbReference type="Proteomes" id="UP000291259">
    <property type="component" value="Chromosome"/>
</dbReference>
<feature type="domain" description="DUF1214" evidence="1">
    <location>
        <begin position="327"/>
        <end position="436"/>
    </location>
</feature>
<dbReference type="PANTHER" id="PTHR36509:SF2">
    <property type="entry name" value="BLL3101 PROTEIN"/>
    <property type="match status" value="1"/>
</dbReference>
<keyword evidence="4" id="KW-1185">Reference proteome</keyword>
<reference evidence="3 4" key="1">
    <citation type="submission" date="2019-01" db="EMBL/GenBank/DDBJ databases">
        <title>Genome sequencing of strain FW100M-8.</title>
        <authorList>
            <person name="Heo J."/>
            <person name="Kim S.-J."/>
            <person name="Kim J.-S."/>
            <person name="Hong S.-B."/>
            <person name="Kwon S.-W."/>
        </authorList>
    </citation>
    <scope>NUCLEOTIDE SEQUENCE [LARGE SCALE GENOMIC DNA]</scope>
    <source>
        <strain evidence="3 4">FW100M-8</strain>
    </source>
</reference>
<accession>A0A4P6FBG7</accession>
<feature type="domain" description="DUF1254" evidence="2">
    <location>
        <begin position="57"/>
        <end position="188"/>
    </location>
</feature>
<evidence type="ECO:0000259" key="1">
    <source>
        <dbReference type="Pfam" id="PF06742"/>
    </source>
</evidence>
<dbReference type="InterPro" id="IPR037050">
    <property type="entry name" value="DUF1254_sf"/>
</dbReference>
<sequence length="453" mass="50398">MGLKSADQKLTERYAAEVGRAAYLWGWPLVNIHNRLSVMEQIPEPGLLGGIVPAAPPNRFAMLRDYVRPEERVVACPNQDVVYGFGMLDAERGPAVVQVPDFGDRFWVYQVVNQRTDAFVELGKMYGTPPGHYLLAHQAWTGEVPDGITGVFRLDTRLGVVIPRVFLDDTAEDRAAVAPLVDQITMYPLDEFDGTMKTVDWCAVPSFGAGSSTSGQAETQWVDPASFFALLPTVLDEVPPLPREEALYDWFRAVLAGAAHDPAIAAALDRAAAEANEIVQELFEFRNYGLPVAHHWTTQRSGAQFGTDYLMRTAVGKSNIFVNTPNETSYYYQDLDAEGRRLDGRNTYSVRFEADAIPPVRGFWSLTVYDRHHFFHPNDLDRFSLGTKNQTLTFGDDGSLTLTAGGPEPADPALRANWLPAPAEEFTLYLRAYWPDERILDGTWEPPAVVRAP</sequence>
<name>A0A4P6FBG7_9MICO</name>
<dbReference type="SUPFAM" id="SSF160935">
    <property type="entry name" value="VPA0735-like"/>
    <property type="match status" value="1"/>
</dbReference>
<dbReference type="PANTHER" id="PTHR36509">
    <property type="entry name" value="BLL3101 PROTEIN"/>
    <property type="match status" value="1"/>
</dbReference>
<dbReference type="KEGG" id="agf:ET445_06770"/>
<dbReference type="AlphaFoldDB" id="A0A4P6FBG7"/>
<evidence type="ECO:0000313" key="3">
    <source>
        <dbReference type="EMBL" id="QAY73095.1"/>
    </source>
</evidence>
<gene>
    <name evidence="3" type="ORF">ET445_06770</name>
</gene>
<organism evidence="3 4">
    <name type="scientific">Agromyces protaetiae</name>
    <dbReference type="NCBI Taxonomy" id="2509455"/>
    <lineage>
        <taxon>Bacteria</taxon>
        <taxon>Bacillati</taxon>
        <taxon>Actinomycetota</taxon>
        <taxon>Actinomycetes</taxon>
        <taxon>Micrococcales</taxon>
        <taxon>Microbacteriaceae</taxon>
        <taxon>Agromyces</taxon>
    </lineage>
</organism>
<dbReference type="InterPro" id="IPR010679">
    <property type="entry name" value="DUF1254"/>
</dbReference>
<dbReference type="InterPro" id="IPR037049">
    <property type="entry name" value="DUF1214_C_sf"/>
</dbReference>
<dbReference type="Gene3D" id="2.60.120.600">
    <property type="entry name" value="Domain of unknown function DUF1214, C-terminal domain"/>
    <property type="match status" value="1"/>
</dbReference>
<dbReference type="InterPro" id="IPR010621">
    <property type="entry name" value="DUF1214"/>
</dbReference>
<dbReference type="Pfam" id="PF06742">
    <property type="entry name" value="DUF1214"/>
    <property type="match status" value="1"/>
</dbReference>
<dbReference type="Pfam" id="PF06863">
    <property type="entry name" value="DUF1254"/>
    <property type="match status" value="1"/>
</dbReference>
<protein>
    <submittedName>
        <fullName evidence="3">DUF1254 domain-containing protein</fullName>
    </submittedName>
</protein>
<evidence type="ECO:0000313" key="4">
    <source>
        <dbReference type="Proteomes" id="UP000291259"/>
    </source>
</evidence>